<protein>
    <submittedName>
        <fullName evidence="1">Uncharacterized protein</fullName>
    </submittedName>
</protein>
<sequence length="54" mass="5844">MNPGRTVPSARGCRRALFAGGLEDEQGEQATRFEPRATGELYTASAPVTVTYAW</sequence>
<name>A0AB39MMR7_9ACTN</name>
<reference evidence="1" key="1">
    <citation type="submission" date="2024-07" db="EMBL/GenBank/DDBJ databases">
        <authorList>
            <person name="Yu S.T."/>
        </authorList>
    </citation>
    <scope>NUCLEOTIDE SEQUENCE</scope>
    <source>
        <strain evidence="1">R08</strain>
    </source>
</reference>
<organism evidence="1">
    <name type="scientific">Streptomyces sp. R08</name>
    <dbReference type="NCBI Taxonomy" id="3238624"/>
    <lineage>
        <taxon>Bacteria</taxon>
        <taxon>Bacillati</taxon>
        <taxon>Actinomycetota</taxon>
        <taxon>Actinomycetes</taxon>
        <taxon>Kitasatosporales</taxon>
        <taxon>Streptomycetaceae</taxon>
        <taxon>Streptomyces</taxon>
    </lineage>
</organism>
<dbReference type="AlphaFoldDB" id="A0AB39MMR7"/>
<accession>A0AB39MMR7</accession>
<gene>
    <name evidence="1" type="ORF">AB5J58_42140</name>
</gene>
<dbReference type="EMBL" id="CP163431">
    <property type="protein sequence ID" value="XDQ06372.1"/>
    <property type="molecule type" value="Genomic_DNA"/>
</dbReference>
<proteinExistence type="predicted"/>
<dbReference type="RefSeq" id="WP_369191339.1">
    <property type="nucleotide sequence ID" value="NZ_CP163431.1"/>
</dbReference>
<evidence type="ECO:0000313" key="1">
    <source>
        <dbReference type="EMBL" id="XDQ06372.1"/>
    </source>
</evidence>